<reference evidence="3 4" key="1">
    <citation type="submission" date="2015-06" db="EMBL/GenBank/DDBJ databases">
        <title>Complete genome sequence of Bacillus cereus phage PBC2.</title>
        <authorList>
            <person name="Kong M."/>
            <person name="Ryu S."/>
        </authorList>
    </citation>
    <scope>NUCLEOTIDE SEQUENCE [LARGE SCALE GENOMIC DNA]</scope>
</reference>
<evidence type="ECO:0000313" key="3">
    <source>
        <dbReference type="EMBL" id="AKQ08321.1"/>
    </source>
</evidence>
<keyword evidence="4" id="KW-1185">Reference proteome</keyword>
<dbReference type="Pfam" id="PF24729">
    <property type="entry name" value="Acb2_Tad1_hairpin"/>
    <property type="match status" value="1"/>
</dbReference>
<proteinExistence type="predicted"/>
<evidence type="ECO:0000313" key="4">
    <source>
        <dbReference type="Proteomes" id="UP000223102"/>
    </source>
</evidence>
<evidence type="ECO:0000256" key="1">
    <source>
        <dbReference type="ARBA" id="ARBA00022741"/>
    </source>
</evidence>
<dbReference type="InterPro" id="IPR056098">
    <property type="entry name" value="Acb2/Tad1_hairpin"/>
</dbReference>
<protein>
    <recommendedName>
        <fullName evidence="2">Acb2/Tad1 hairpin domain-containing protein</fullName>
    </recommendedName>
</protein>
<gene>
    <name evidence="3" type="ORF">PBC2_006</name>
</gene>
<organism evidence="3 4">
    <name type="scientific">Bacillus phage PBC2</name>
    <dbReference type="NCBI Taxonomy" id="1675029"/>
    <lineage>
        <taxon>Viruses</taxon>
        <taxon>Duplodnaviria</taxon>
        <taxon>Heunggongvirae</taxon>
        <taxon>Uroviricota</taxon>
        <taxon>Caudoviricetes</taxon>
        <taxon>Andregratiavirinae</taxon>
        <taxon>Haetaevirus</taxon>
        <taxon>Haetaevirus PBC2</taxon>
    </lineage>
</organism>
<dbReference type="Proteomes" id="UP000223102">
    <property type="component" value="Segment"/>
</dbReference>
<dbReference type="GO" id="GO:0000166">
    <property type="term" value="F:nucleotide binding"/>
    <property type="evidence" value="ECO:0007669"/>
    <property type="project" value="UniProtKB-KW"/>
</dbReference>
<sequence>MKKMRTREQILKEAYENFIYTIGVVCDNGREKSIAITNAQTAYLWAKEVLEDEEN</sequence>
<accession>A0A218KBQ5</accession>
<name>A0A218KBQ5_9CAUD</name>
<dbReference type="EMBL" id="KT070867">
    <property type="protein sequence ID" value="AKQ08321.1"/>
    <property type="molecule type" value="Genomic_DNA"/>
</dbReference>
<keyword evidence="1" id="KW-0547">Nucleotide-binding</keyword>
<evidence type="ECO:0000259" key="2">
    <source>
        <dbReference type="Pfam" id="PF24729"/>
    </source>
</evidence>
<feature type="domain" description="Acb2/Tad1 hairpin" evidence="2">
    <location>
        <begin position="6"/>
        <end position="46"/>
    </location>
</feature>